<feature type="transmembrane region" description="Helical" evidence="7">
    <location>
        <begin position="32"/>
        <end position="53"/>
    </location>
</feature>
<dbReference type="Pfam" id="PF03458">
    <property type="entry name" value="Gly_transporter"/>
    <property type="match status" value="2"/>
</dbReference>
<accession>W9H1C5</accession>
<organism evidence="9 10">
    <name type="scientific">Skermanella stibiiresistens SB22</name>
    <dbReference type="NCBI Taxonomy" id="1385369"/>
    <lineage>
        <taxon>Bacteria</taxon>
        <taxon>Pseudomonadati</taxon>
        <taxon>Pseudomonadota</taxon>
        <taxon>Alphaproteobacteria</taxon>
        <taxon>Rhodospirillales</taxon>
        <taxon>Azospirillaceae</taxon>
        <taxon>Skermanella</taxon>
    </lineage>
</organism>
<feature type="domain" description="Glycine transporter" evidence="8">
    <location>
        <begin position="7"/>
        <end position="81"/>
    </location>
</feature>
<evidence type="ECO:0000256" key="4">
    <source>
        <dbReference type="ARBA" id="ARBA00022692"/>
    </source>
</evidence>
<feature type="transmembrane region" description="Helical" evidence="7">
    <location>
        <begin position="181"/>
        <end position="201"/>
    </location>
</feature>
<name>W9H1C5_9PROT</name>
<feature type="transmembrane region" description="Helical" evidence="7">
    <location>
        <begin position="151"/>
        <end position="175"/>
    </location>
</feature>
<feature type="transmembrane region" description="Helical" evidence="7">
    <location>
        <begin position="6"/>
        <end position="25"/>
    </location>
</feature>
<evidence type="ECO:0000256" key="1">
    <source>
        <dbReference type="ARBA" id="ARBA00004651"/>
    </source>
</evidence>
<evidence type="ECO:0000256" key="2">
    <source>
        <dbReference type="ARBA" id="ARBA00008193"/>
    </source>
</evidence>
<dbReference type="EMBL" id="AVFL01000025">
    <property type="protein sequence ID" value="EWY37553.1"/>
    <property type="molecule type" value="Genomic_DNA"/>
</dbReference>
<evidence type="ECO:0000313" key="9">
    <source>
        <dbReference type="EMBL" id="EWY37553.1"/>
    </source>
</evidence>
<dbReference type="GO" id="GO:0005886">
    <property type="term" value="C:plasma membrane"/>
    <property type="evidence" value="ECO:0007669"/>
    <property type="project" value="UniProtKB-SubCell"/>
</dbReference>
<feature type="transmembrane region" description="Helical" evidence="7">
    <location>
        <begin position="91"/>
        <end position="108"/>
    </location>
</feature>
<dbReference type="PATRIC" id="fig|1385369.3.peg.5404"/>
<evidence type="ECO:0000256" key="3">
    <source>
        <dbReference type="ARBA" id="ARBA00022475"/>
    </source>
</evidence>
<sequence length="209" mass="21668">MELRGIYWLDLCGVAVFAASGALTASRKQMDIVGFCLIATVTGIGGGTIRDLLLGQGAVYWIASPEYVLICIAAGVLLFFTAPFLESRYKALLWADAAGLALFCVTGAEKALDAGAPLPVAVIMGVMTATFGGIIRDVLCAEVPLVLRKEIYATAAAAGALVDVMLALTGAGLIWAQVAGFLTAFGIRAVGIAFGVSLPVYKARAGRDY</sequence>
<evidence type="ECO:0000259" key="8">
    <source>
        <dbReference type="Pfam" id="PF03458"/>
    </source>
</evidence>
<comment type="subcellular location">
    <subcellularLocation>
        <location evidence="1">Cell membrane</location>
        <topology evidence="1">Multi-pass membrane protein</topology>
    </subcellularLocation>
</comment>
<dbReference type="PANTHER" id="PTHR30506:SF3">
    <property type="entry name" value="UPF0126 INNER MEMBRANE PROTEIN YADS-RELATED"/>
    <property type="match status" value="1"/>
</dbReference>
<dbReference type="PANTHER" id="PTHR30506">
    <property type="entry name" value="INNER MEMBRANE PROTEIN"/>
    <property type="match status" value="1"/>
</dbReference>
<evidence type="ECO:0000256" key="5">
    <source>
        <dbReference type="ARBA" id="ARBA00022989"/>
    </source>
</evidence>
<keyword evidence="3" id="KW-1003">Cell membrane</keyword>
<dbReference type="Proteomes" id="UP000019486">
    <property type="component" value="Unassembled WGS sequence"/>
</dbReference>
<proteinExistence type="inferred from homology"/>
<gene>
    <name evidence="9" type="ORF">N825_17125</name>
</gene>
<comment type="similarity">
    <text evidence="2">Belongs to the UPF0126 family.</text>
</comment>
<evidence type="ECO:0000313" key="10">
    <source>
        <dbReference type="Proteomes" id="UP000019486"/>
    </source>
</evidence>
<feature type="transmembrane region" description="Helical" evidence="7">
    <location>
        <begin position="120"/>
        <end position="139"/>
    </location>
</feature>
<keyword evidence="5 7" id="KW-1133">Transmembrane helix</keyword>
<protein>
    <submittedName>
        <fullName evidence="9">Membrane protein</fullName>
    </submittedName>
</protein>
<keyword evidence="10" id="KW-1185">Reference proteome</keyword>
<evidence type="ECO:0000256" key="7">
    <source>
        <dbReference type="SAM" id="Phobius"/>
    </source>
</evidence>
<feature type="transmembrane region" description="Helical" evidence="7">
    <location>
        <begin position="59"/>
        <end position="79"/>
    </location>
</feature>
<evidence type="ECO:0000256" key="6">
    <source>
        <dbReference type="ARBA" id="ARBA00023136"/>
    </source>
</evidence>
<dbReference type="STRING" id="1385369.N825_17125"/>
<comment type="caution">
    <text evidence="9">The sequence shown here is derived from an EMBL/GenBank/DDBJ whole genome shotgun (WGS) entry which is preliminary data.</text>
</comment>
<reference evidence="9 10" key="1">
    <citation type="submission" date="2013-08" db="EMBL/GenBank/DDBJ databases">
        <title>The genome sequence of Skermanella stibiiresistens.</title>
        <authorList>
            <person name="Zhu W."/>
            <person name="Wang G."/>
        </authorList>
    </citation>
    <scope>NUCLEOTIDE SEQUENCE [LARGE SCALE GENOMIC DNA]</scope>
    <source>
        <strain evidence="9 10">SB22</strain>
    </source>
</reference>
<keyword evidence="4 7" id="KW-0812">Transmembrane</keyword>
<feature type="domain" description="Glycine transporter" evidence="8">
    <location>
        <begin position="93"/>
        <end position="166"/>
    </location>
</feature>
<keyword evidence="6 7" id="KW-0472">Membrane</keyword>
<dbReference type="AlphaFoldDB" id="W9H1C5"/>
<dbReference type="InterPro" id="IPR005115">
    <property type="entry name" value="Gly_transporter"/>
</dbReference>